<proteinExistence type="predicted"/>
<reference evidence="5" key="1">
    <citation type="submission" date="2017-04" db="EMBL/GenBank/DDBJ databases">
        <title>Genome evolution of the luminous symbionts of deep sea anglerfish.</title>
        <authorList>
            <person name="Hendry T.A."/>
        </authorList>
    </citation>
    <scope>NUCLEOTIDE SEQUENCE [LARGE SCALE GENOMIC DNA]</scope>
</reference>
<evidence type="ECO:0000313" key="4">
    <source>
        <dbReference type="EMBL" id="ATF08662.1"/>
    </source>
</evidence>
<dbReference type="InterPro" id="IPR044729">
    <property type="entry name" value="CBS_bac"/>
</dbReference>
<evidence type="ECO:0000313" key="5">
    <source>
        <dbReference type="Proteomes" id="UP000218160"/>
    </source>
</evidence>
<keyword evidence="2" id="KW-0129">CBS domain</keyword>
<dbReference type="KEGG" id="elux:BTN50_0118"/>
<dbReference type="SMART" id="SM00116">
    <property type="entry name" value="CBS"/>
    <property type="match status" value="1"/>
</dbReference>
<dbReference type="CDD" id="cd04629">
    <property type="entry name" value="CBS_pair_bac"/>
    <property type="match status" value="1"/>
</dbReference>
<evidence type="ECO:0000256" key="2">
    <source>
        <dbReference type="PROSITE-ProRule" id="PRU00703"/>
    </source>
</evidence>
<evidence type="ECO:0000256" key="1">
    <source>
        <dbReference type="ARBA" id="ARBA00022737"/>
    </source>
</evidence>
<dbReference type="PANTHER" id="PTHR48108:SF26">
    <property type="entry name" value="CBS DOMAIN-CONTAINING PROTEIN DDB_G0289609"/>
    <property type="match status" value="1"/>
</dbReference>
<gene>
    <name evidence="4" type="ORF">BTN50_0118</name>
</gene>
<dbReference type="EMBL" id="CP020660">
    <property type="protein sequence ID" value="ATF08662.1"/>
    <property type="molecule type" value="Genomic_DNA"/>
</dbReference>
<feature type="domain" description="CBS" evidence="3">
    <location>
        <begin position="57"/>
        <end position="113"/>
    </location>
</feature>
<dbReference type="InterPro" id="IPR046342">
    <property type="entry name" value="CBS_dom_sf"/>
</dbReference>
<name>A0A291B6N0_9GAMM</name>
<dbReference type="PROSITE" id="PS51371">
    <property type="entry name" value="CBS"/>
    <property type="match status" value="1"/>
</dbReference>
<accession>A0A291B6N0</accession>
<sequence>MTLSIALKKLLNFHQTGGPVIDNNSHLMGFLSEQDMIHKLLKVGYYCQDTNTVEDCMHKEVVTITPDDNIIILAEQMLPGIPKVYPVCENGRLVGIVSRRDILKAIATHIDDCFHHPV</sequence>
<dbReference type="InterPro" id="IPR051462">
    <property type="entry name" value="CBS_domain-containing"/>
</dbReference>
<dbReference type="InterPro" id="IPR000644">
    <property type="entry name" value="CBS_dom"/>
</dbReference>
<protein>
    <submittedName>
        <fullName evidence="4">Inosine monophosphate dehydrogenase-related protein</fullName>
    </submittedName>
</protein>
<keyword evidence="5" id="KW-1185">Reference proteome</keyword>
<keyword evidence="1" id="KW-0677">Repeat</keyword>
<organism evidence="4 5">
    <name type="scientific">Candidatus Enterovibrio altilux</name>
    <dbReference type="NCBI Taxonomy" id="1927128"/>
    <lineage>
        <taxon>Bacteria</taxon>
        <taxon>Pseudomonadati</taxon>
        <taxon>Pseudomonadota</taxon>
        <taxon>Gammaproteobacteria</taxon>
        <taxon>Vibrionales</taxon>
        <taxon>Vibrionaceae</taxon>
        <taxon>Enterovibrio</taxon>
    </lineage>
</organism>
<dbReference type="PANTHER" id="PTHR48108">
    <property type="entry name" value="CBS DOMAIN-CONTAINING PROTEIN CBSX2, CHLOROPLASTIC"/>
    <property type="match status" value="1"/>
</dbReference>
<dbReference type="Gene3D" id="3.10.580.10">
    <property type="entry name" value="CBS-domain"/>
    <property type="match status" value="1"/>
</dbReference>
<evidence type="ECO:0000259" key="3">
    <source>
        <dbReference type="PROSITE" id="PS51371"/>
    </source>
</evidence>
<dbReference type="SUPFAM" id="SSF54631">
    <property type="entry name" value="CBS-domain pair"/>
    <property type="match status" value="1"/>
</dbReference>
<dbReference type="Proteomes" id="UP000218160">
    <property type="component" value="Chromosome 1"/>
</dbReference>
<dbReference type="Pfam" id="PF00571">
    <property type="entry name" value="CBS"/>
    <property type="match status" value="1"/>
</dbReference>
<dbReference type="AlphaFoldDB" id="A0A291B6N0"/>